<reference evidence="3" key="1">
    <citation type="submission" date="2017-02" db="UniProtKB">
        <authorList>
            <consortium name="WormBaseParasite"/>
        </authorList>
    </citation>
    <scope>IDENTIFICATION</scope>
</reference>
<dbReference type="WBParaSite" id="NBR_0000808001-mRNA-1">
    <property type="protein sequence ID" value="NBR_0000808001-mRNA-1"/>
    <property type="gene ID" value="NBR_0000808001"/>
</dbReference>
<evidence type="ECO:0000313" key="2">
    <source>
        <dbReference type="Proteomes" id="UP000271162"/>
    </source>
</evidence>
<sequence length="97" mass="10948">MWFRTTSYCDAEMTNELASNGDIVAERFSHGSLGALTFGTLPDWYVFVRSDRGQLRIFAQHTCAPPQSSDIQVYDPTTVPQRRFAHAAMRHAISEIP</sequence>
<dbReference type="AlphaFoldDB" id="A0A0N4XYD2"/>
<dbReference type="EMBL" id="UYSL01019961">
    <property type="protein sequence ID" value="VDL71670.1"/>
    <property type="molecule type" value="Genomic_DNA"/>
</dbReference>
<dbReference type="Proteomes" id="UP000271162">
    <property type="component" value="Unassembled WGS sequence"/>
</dbReference>
<evidence type="ECO:0000313" key="3">
    <source>
        <dbReference type="WBParaSite" id="NBR_0000808001-mRNA-1"/>
    </source>
</evidence>
<evidence type="ECO:0000313" key="1">
    <source>
        <dbReference type="EMBL" id="VDL71670.1"/>
    </source>
</evidence>
<name>A0A0N4XYD2_NIPBR</name>
<protein>
    <submittedName>
        <fullName evidence="3">WYL domain-containing protein</fullName>
    </submittedName>
</protein>
<organism evidence="3">
    <name type="scientific">Nippostrongylus brasiliensis</name>
    <name type="common">Rat hookworm</name>
    <dbReference type="NCBI Taxonomy" id="27835"/>
    <lineage>
        <taxon>Eukaryota</taxon>
        <taxon>Metazoa</taxon>
        <taxon>Ecdysozoa</taxon>
        <taxon>Nematoda</taxon>
        <taxon>Chromadorea</taxon>
        <taxon>Rhabditida</taxon>
        <taxon>Rhabditina</taxon>
        <taxon>Rhabditomorpha</taxon>
        <taxon>Strongyloidea</taxon>
        <taxon>Heligmosomidae</taxon>
        <taxon>Nippostrongylus</taxon>
    </lineage>
</organism>
<proteinExistence type="predicted"/>
<keyword evidence="2" id="KW-1185">Reference proteome</keyword>
<gene>
    <name evidence="1" type="ORF">NBR_LOCUS8081</name>
</gene>
<reference evidence="1 2" key="2">
    <citation type="submission" date="2018-11" db="EMBL/GenBank/DDBJ databases">
        <authorList>
            <consortium name="Pathogen Informatics"/>
        </authorList>
    </citation>
    <scope>NUCLEOTIDE SEQUENCE [LARGE SCALE GENOMIC DNA]</scope>
</reference>
<accession>A0A0N4XYD2</accession>